<accession>A0A158FA05</accession>
<evidence type="ECO:0000313" key="4">
    <source>
        <dbReference type="Proteomes" id="UP000054893"/>
    </source>
</evidence>
<reference evidence="3 4" key="1">
    <citation type="submission" date="2016-01" db="EMBL/GenBank/DDBJ databases">
        <authorList>
            <person name="Oliw E.H."/>
        </authorList>
    </citation>
    <scope>NUCLEOTIDE SEQUENCE [LARGE SCALE GENOMIC DNA]</scope>
    <source>
        <strain evidence="3">LMG 22029</strain>
    </source>
</reference>
<dbReference type="AlphaFoldDB" id="A0A158FA05"/>
<dbReference type="SUPFAM" id="SSF75304">
    <property type="entry name" value="Amidase signature (AS) enzymes"/>
    <property type="match status" value="1"/>
</dbReference>
<evidence type="ECO:0000259" key="2">
    <source>
        <dbReference type="Pfam" id="PF01425"/>
    </source>
</evidence>
<dbReference type="InterPro" id="IPR000120">
    <property type="entry name" value="Amidase"/>
</dbReference>
<dbReference type="GO" id="GO:0003824">
    <property type="term" value="F:catalytic activity"/>
    <property type="evidence" value="ECO:0007669"/>
    <property type="project" value="InterPro"/>
</dbReference>
<comment type="similarity">
    <text evidence="1">Belongs to the amidase family.</text>
</comment>
<dbReference type="EMBL" id="FCOC02000002">
    <property type="protein sequence ID" value="SAL16577.1"/>
    <property type="molecule type" value="Genomic_DNA"/>
</dbReference>
<organism evidence="3 4">
    <name type="scientific">Caballeronia sordidicola</name>
    <name type="common">Burkholderia sordidicola</name>
    <dbReference type="NCBI Taxonomy" id="196367"/>
    <lineage>
        <taxon>Bacteria</taxon>
        <taxon>Pseudomonadati</taxon>
        <taxon>Pseudomonadota</taxon>
        <taxon>Betaproteobacteria</taxon>
        <taxon>Burkholderiales</taxon>
        <taxon>Burkholderiaceae</taxon>
        <taxon>Caballeronia</taxon>
    </lineage>
</organism>
<feature type="domain" description="Amidase" evidence="2">
    <location>
        <begin position="26"/>
        <end position="466"/>
    </location>
</feature>
<dbReference type="Gene3D" id="3.90.1300.10">
    <property type="entry name" value="Amidase signature (AS) domain"/>
    <property type="match status" value="1"/>
</dbReference>
<dbReference type="PANTHER" id="PTHR11895">
    <property type="entry name" value="TRANSAMIDASE"/>
    <property type="match status" value="1"/>
</dbReference>
<dbReference type="PROSITE" id="PS00571">
    <property type="entry name" value="AMIDASES"/>
    <property type="match status" value="1"/>
</dbReference>
<dbReference type="InterPro" id="IPR020556">
    <property type="entry name" value="Amidase_CS"/>
</dbReference>
<dbReference type="PANTHER" id="PTHR11895:SF7">
    <property type="entry name" value="GLUTAMYL-TRNA(GLN) AMIDOTRANSFERASE SUBUNIT A, MITOCHONDRIAL"/>
    <property type="match status" value="1"/>
</dbReference>
<name>A0A158FA05_CABSO</name>
<dbReference type="OrthoDB" id="9811471at2"/>
<dbReference type="InterPro" id="IPR036928">
    <property type="entry name" value="AS_sf"/>
</dbReference>
<protein>
    <submittedName>
        <fullName evidence="3">Amidase</fullName>
    </submittedName>
</protein>
<evidence type="ECO:0000313" key="3">
    <source>
        <dbReference type="EMBL" id="SAL16577.1"/>
    </source>
</evidence>
<dbReference type="InterPro" id="IPR023631">
    <property type="entry name" value="Amidase_dom"/>
</dbReference>
<dbReference type="Pfam" id="PF01425">
    <property type="entry name" value="Amidase"/>
    <property type="match status" value="1"/>
</dbReference>
<proteinExistence type="inferred from homology"/>
<evidence type="ECO:0000256" key="1">
    <source>
        <dbReference type="ARBA" id="ARBA00009199"/>
    </source>
</evidence>
<gene>
    <name evidence="3" type="ORF">AWB64_01000</name>
</gene>
<dbReference type="Proteomes" id="UP000054893">
    <property type="component" value="Unassembled WGS sequence"/>
</dbReference>
<sequence>MQSEYLDYDAIGLAELVHTGQVSARELIDTAIARAEAVNPAINAIVLKDYQAARNRASRSVRDGANSFGDGPLAGVPYLIKDLGAPVAGLRMSMGSRHFQHYIPREDSPIVARSKAAGLNIFGKTNTPEIGQMPYTEPDLFGPARNPWGLDYTPGGSSGGAAAAVAGGVVPLAHAADGGGSIRIPASCCGLFGFKPSNDVQPQPLPAPGVLSVDHAVSRSVRDSAMLLDLTSSGHAGAFSRALSEPFTPLRIGYMAEPQLAAGLSADVKAALDDAGKLAESLGHHVEPASFGLDFDAIAHAFLVMWSVLAEEIVLQADKISGQKPKRGEFEIASWAMAHIGRSIGEKDLPAALELQRQVTAKMDALMTRYDVLLTPTLAAAPFKIGAKQPTQFERFQMGLLTAVPVESLLRRMLAVSAKKAFDWAGCTELFNFTGQPAMSVPLYWNARGLPIGVQFAGRRNGDAALFTLAAQLEAARPWFNKRPTLIAAR</sequence>
<dbReference type="RefSeq" id="WP_060817489.1">
    <property type="nucleotide sequence ID" value="NZ_FCOC02000002.1"/>
</dbReference>